<keyword evidence="3" id="KW-0677">Repeat</keyword>
<dbReference type="Pfam" id="PF23459">
    <property type="entry name" value="S1_RRP5"/>
    <property type="match status" value="1"/>
</dbReference>
<name>E3JVL0_PUCGT</name>
<dbReference type="PANTHER" id="PTHR23270">
    <property type="entry name" value="PROGRAMMED CELL DEATH PROTEIN 11 PRE-RRNA PROCESSING PROTEIN RRP5"/>
    <property type="match status" value="1"/>
</dbReference>
<dbReference type="OrthoDB" id="412781at2759"/>
<dbReference type="InterPro" id="IPR048059">
    <property type="entry name" value="Rrp5_S1_rpt_hs1_sc1"/>
</dbReference>
<sequence length="1909" mass="212042">MSQYPEGGMGAGRGSSGLALTHNRANIGRMLHICMKHTQTYYDYDTHQMAKKRRTSSVSGEPSTHAELPTNKPKKIKWSEDQVKTKDSKDGNKLKKERSPDKKKTLPWKDPKKKEPAAEPDQRKFKKPKNQPTDPPRLPTSTADEIDFPRGGGIQLTAYEQAEAKRDGAQEAERHLHSLEPSQPKPHSKKRTLSESKTTDSGKAKGKKRAQDEEPGSHIADAYRVEHLNHKRLIPGIKLAGMIIQVRPLELIVALPSHLLGHVPITEISRQYTQRLTETAEDDEGSVASNSDSDRTENALKGLDEMFTVGQWIRCSVIKTATEIPKGSLRASPLVRSALKVTLTIDPVHINSGIDKSDLQGGMTLTGAVKSIEDRGYIIDLGISVDSNVDSATSQASANNLTAFISFADATKATGVNHQDEPSLQWEVGQVIWCRINKLSENGATCMVSVNAQDISRSVLTAATNIDSILPLHMVSCLITSVIPGQGLNVTLLGFFKATIQVPHLECHSTAGVDLSEKFKVGQKLRARVLWDTIPSKNHVSLEGNESLLGPKIFSLSIFDHVVKLDTPGLPTHLQNGERTRCDKIDQLLLYPIGYTFQTVRIFRVDEEWGVYATCVNGEDGLPIEIDPPVAFAHIATISDSFLSCLSKDSGPYKVGTTHKARVTGVSPVDGVLQLTLQPSVVEQAYMRSEDIPIGALMNGTIKKLTATNLIVRIEGGHDAVVWPDHYSDVKHAHPEKKFAPGAKVKARVLYTNPDRDQIVLTLRKTLVRADEIITSYESASVGTCAWAMITKVEEKFMLIEFFGHTKGLVPRAEAEAGYVESMKPIFTPGRLVKVKIINVDVEKRRILASVKRSTSDEASKLSTVIDVGDQVSAFVTAIRNAFIQLDLRHINADPSSSEPVKGLISVEILAKKYDISPEALKNQLKAGDEVKDLIVHTKDKEKELLIVGYKSASMPQEQMTGPIRFIHDKNLVLNLRKVHQAPSSESYVEGFLPIHLLAEHRKTPIDTLKAQLSIGEEITGLRPIHKDSSRGLLIVGFPNSDPGKFSFTSPQPETLSVSDRVVGRIFNILDTSITLSLRKEGTEGYAKSRGIITPSQLAKHRQISEEQLRLELKPGDYIYDLIVRKKAEEIDCYHLGFAPSEKAVPTIELSVGDPVIGTIEAIHEKNVILSLQREGCETNGADVINQGLISVQVLAGHRNLNEKNLKQKLKEGQKVTKLVVKKTDTGRGLVIVGFASPHFPLPPSHSEFAVGKTLRVRVSGRDANGLTVTPVDTSPVEGRFLIDYTDTTDDYDEPSKYQDGSEITACVIQIDKKSLTTYLSVRPSDLNKLTNESLKSSVKDRPIRQWKNLRIGTAIRGFVQRVTDHGLMLQVGTNIRAQVSVQDLFDEDMPDWKSKFRIGQVVSGKIISLHNHKARVSLRENPSAPKGVPVWEKLQIGQILSTEVSNIQTYGMFLKVPKSKISGLCHRTQIYDDPKDYEEHKKDWNKAYSEGMKLKASIISLDVSKKKVSFAIKPSVVNPEANSAAEDLSPEVIQITDHDSDEDTDDDASHPEGSLLPTSNVDEAQTKAHPATVSIDFTEPCLPISTGFTWDANRSGTDNVEDQDEQSTDTDDAAERGSAEVTSDPTDQQSVDEIERLLKLSPNSSHLWIRLITIYIQKLDIPQARETAERALEAIHYREEGEKWKVWIALLNLENTYGTEEQFRETFKEASARNDTKTVYLKVAEIYSESGKTEKADEIYSQALKKYSRSSKVWTLYGGFCLKNNRPTDPSSLLSRSLKSLPQHKHVKTIAKFAQLQFKFGDPEKGHTLFEGLVDTYPKRLDLWNVYIDLHIKAGSTVETIRGLFNRMQKLKFNPKRMKSIFKKWLSFEQTHGDKESQGIVVQRAQDYVATLMSSSSNKQMEESDQEE</sequence>
<dbReference type="SMART" id="SM00316">
    <property type="entry name" value="S1"/>
    <property type="match status" value="10"/>
</dbReference>
<evidence type="ECO:0000313" key="8">
    <source>
        <dbReference type="EMBL" id="EFP76085.2"/>
    </source>
</evidence>
<dbReference type="InParanoid" id="E3JVL0"/>
<feature type="compositionally biased region" description="Basic and acidic residues" evidence="6">
    <location>
        <begin position="77"/>
        <end position="123"/>
    </location>
</feature>
<gene>
    <name evidence="8" type="ORF">PGTG_02526</name>
</gene>
<feature type="compositionally biased region" description="Acidic residues" evidence="6">
    <location>
        <begin position="1600"/>
        <end position="1613"/>
    </location>
</feature>
<feature type="domain" description="S1 motif" evidence="7">
    <location>
        <begin position="1438"/>
        <end position="1514"/>
    </location>
</feature>
<dbReference type="FunCoup" id="E3JVL0">
    <property type="interactions" value="575"/>
</dbReference>
<dbReference type="KEGG" id="pgr:PGTG_02526"/>
<dbReference type="InterPro" id="IPR011990">
    <property type="entry name" value="TPR-like_helical_dom_sf"/>
</dbReference>
<dbReference type="SUPFAM" id="SSF48452">
    <property type="entry name" value="TPR-like"/>
    <property type="match status" value="2"/>
</dbReference>
<dbReference type="FunFam" id="1.25.40.10:FF:000727">
    <property type="entry name" value="Chromosome 1, whole genome shotgun sequence"/>
    <property type="match status" value="1"/>
</dbReference>
<feature type="compositionally biased region" description="Basic and acidic residues" evidence="6">
    <location>
        <begin position="192"/>
        <end position="218"/>
    </location>
</feature>
<dbReference type="Gene3D" id="2.40.50.140">
    <property type="entry name" value="Nucleic acid-binding proteins"/>
    <property type="match status" value="7"/>
</dbReference>
<feature type="domain" description="S1 motif" evidence="7">
    <location>
        <begin position="695"/>
        <end position="764"/>
    </location>
</feature>
<feature type="repeat" description="TPR" evidence="5">
    <location>
        <begin position="1718"/>
        <end position="1751"/>
    </location>
</feature>
<dbReference type="CDD" id="cd05697">
    <property type="entry name" value="S1_Rrp5_repeat_hs5"/>
    <property type="match status" value="1"/>
</dbReference>
<protein>
    <recommendedName>
        <fullName evidence="7">S1 motif domain-containing protein</fullName>
    </recommendedName>
</protein>
<feature type="compositionally biased region" description="Polar residues" evidence="6">
    <location>
        <begin position="1589"/>
        <end position="1599"/>
    </location>
</feature>
<keyword evidence="5" id="KW-0802">TPR repeat</keyword>
<feature type="region of interest" description="Disordered" evidence="6">
    <location>
        <begin position="1539"/>
        <end position="1566"/>
    </location>
</feature>
<reference key="1">
    <citation type="submission" date="2007-01" db="EMBL/GenBank/DDBJ databases">
        <title>The Genome Sequence of Puccinia graminis f. sp. tritici Strain CRL 75-36-700-3.</title>
        <authorList>
            <consortium name="The Broad Institute Genome Sequencing Platform"/>
            <person name="Birren B."/>
            <person name="Lander E."/>
            <person name="Galagan J."/>
            <person name="Nusbaum C."/>
            <person name="Devon K."/>
            <person name="Cuomo C."/>
            <person name="Jaffe D."/>
            <person name="Butler J."/>
            <person name="Alvarez P."/>
            <person name="Gnerre S."/>
            <person name="Grabherr M."/>
            <person name="Mauceli E."/>
            <person name="Brockman W."/>
            <person name="Young S."/>
            <person name="LaButti K."/>
            <person name="Sykes S."/>
            <person name="DeCaprio D."/>
            <person name="Crawford M."/>
            <person name="Koehrsen M."/>
            <person name="Engels R."/>
            <person name="Montgomery P."/>
            <person name="Pearson M."/>
            <person name="Howarth C."/>
            <person name="Larson L."/>
            <person name="White J."/>
            <person name="Zeng Q."/>
            <person name="Kodira C."/>
            <person name="Yandava C."/>
            <person name="Alvarado L."/>
            <person name="O'Leary S."/>
            <person name="Szabo L."/>
            <person name="Dean R."/>
            <person name="Schein J."/>
        </authorList>
    </citation>
    <scope>NUCLEOTIDE SEQUENCE</scope>
    <source>
        <strain>CRL 75-36-700-3</strain>
    </source>
</reference>
<evidence type="ECO:0000256" key="1">
    <source>
        <dbReference type="ARBA" id="ARBA00004604"/>
    </source>
</evidence>
<keyword evidence="2" id="KW-0698">rRNA processing</keyword>
<dbReference type="GO" id="GO:0006364">
    <property type="term" value="P:rRNA processing"/>
    <property type="evidence" value="ECO:0007669"/>
    <property type="project" value="UniProtKB-KW"/>
</dbReference>
<dbReference type="InterPro" id="IPR057301">
    <property type="entry name" value="Rrp5_OB_4th"/>
</dbReference>
<dbReference type="FunFam" id="2.40.50.140:FF:000179">
    <property type="entry name" value="rRNA biogenesis protein RRP5"/>
    <property type="match status" value="1"/>
</dbReference>
<dbReference type="FunFam" id="2.40.50.140:FF:000385">
    <property type="entry name" value="rRNA biogenesis protein RRP5, putative"/>
    <property type="match status" value="1"/>
</dbReference>
<evidence type="ECO:0000256" key="3">
    <source>
        <dbReference type="ARBA" id="ARBA00022737"/>
    </source>
</evidence>
<dbReference type="GO" id="GO:0003723">
    <property type="term" value="F:RNA binding"/>
    <property type="evidence" value="ECO:0000318"/>
    <property type="project" value="GO_Central"/>
</dbReference>
<dbReference type="STRING" id="418459.E3JVL0"/>
<feature type="region of interest" description="Disordered" evidence="6">
    <location>
        <begin position="52"/>
        <end position="218"/>
    </location>
</feature>
<dbReference type="Pfam" id="PF24685">
    <property type="entry name" value="OB_RRP5_4th"/>
    <property type="match status" value="1"/>
</dbReference>
<dbReference type="InterPro" id="IPR003107">
    <property type="entry name" value="HAT"/>
</dbReference>
<feature type="domain" description="S1 motif" evidence="7">
    <location>
        <begin position="783"/>
        <end position="852"/>
    </location>
</feature>
<dbReference type="SMART" id="SM00386">
    <property type="entry name" value="HAT"/>
    <property type="match status" value="4"/>
</dbReference>
<organism evidence="8 9">
    <name type="scientific">Puccinia graminis f. sp. tritici (strain CRL 75-36-700-3 / race SCCL)</name>
    <name type="common">Black stem rust fungus</name>
    <dbReference type="NCBI Taxonomy" id="418459"/>
    <lineage>
        <taxon>Eukaryota</taxon>
        <taxon>Fungi</taxon>
        <taxon>Dikarya</taxon>
        <taxon>Basidiomycota</taxon>
        <taxon>Pucciniomycotina</taxon>
        <taxon>Pucciniomycetes</taxon>
        <taxon>Pucciniales</taxon>
        <taxon>Pucciniaceae</taxon>
        <taxon>Puccinia</taxon>
    </lineage>
</organism>
<dbReference type="FunFam" id="2.40.50.140:FF:000155">
    <property type="entry name" value="rRNA biogenesis protein RRP5"/>
    <property type="match status" value="1"/>
</dbReference>
<dbReference type="HOGENOM" id="CLU_000845_0_0_1"/>
<dbReference type="InterPro" id="IPR003029">
    <property type="entry name" value="S1_domain"/>
</dbReference>
<evidence type="ECO:0000256" key="5">
    <source>
        <dbReference type="PROSITE-ProRule" id="PRU00339"/>
    </source>
</evidence>
<dbReference type="FunFam" id="2.40.50.140:FF:000148">
    <property type="entry name" value="protein RRP5 homolog isoform X1"/>
    <property type="match status" value="1"/>
</dbReference>
<dbReference type="PROSITE" id="PS50126">
    <property type="entry name" value="S1"/>
    <property type="match status" value="6"/>
</dbReference>
<dbReference type="InterPro" id="IPR019734">
    <property type="entry name" value="TPR_rpt"/>
</dbReference>
<dbReference type="VEuPathDB" id="FungiDB:PGTG_02526"/>
<dbReference type="EMBL" id="DS178265">
    <property type="protein sequence ID" value="EFP76085.2"/>
    <property type="molecule type" value="Genomic_DNA"/>
</dbReference>
<dbReference type="Pfam" id="PF00575">
    <property type="entry name" value="S1"/>
    <property type="match status" value="2"/>
</dbReference>
<feature type="domain" description="S1 motif" evidence="7">
    <location>
        <begin position="362"/>
        <end position="451"/>
    </location>
</feature>
<accession>E3JVL0</accession>
<comment type="subcellular location">
    <subcellularLocation>
        <location evidence="1">Nucleus</location>
        <location evidence="1">Nucleolus</location>
    </subcellularLocation>
</comment>
<dbReference type="Proteomes" id="UP000008783">
    <property type="component" value="Unassembled WGS sequence"/>
</dbReference>
<feature type="compositionally biased region" description="Polar residues" evidence="6">
    <location>
        <begin position="1621"/>
        <end position="1631"/>
    </location>
</feature>
<dbReference type="GO" id="GO:0005730">
    <property type="term" value="C:nucleolus"/>
    <property type="evidence" value="ECO:0000318"/>
    <property type="project" value="GO_Central"/>
</dbReference>
<dbReference type="GO" id="GO:0032040">
    <property type="term" value="C:small-subunit processome"/>
    <property type="evidence" value="ECO:0000318"/>
    <property type="project" value="GO_Central"/>
</dbReference>
<dbReference type="PANTHER" id="PTHR23270:SF10">
    <property type="entry name" value="PROTEIN RRP5 HOMOLOG"/>
    <property type="match status" value="1"/>
</dbReference>
<dbReference type="InterPro" id="IPR057302">
    <property type="entry name" value="Rrp5_S1"/>
</dbReference>
<evidence type="ECO:0000259" key="7">
    <source>
        <dbReference type="PROSITE" id="PS50126"/>
    </source>
</evidence>
<dbReference type="InterPro" id="IPR045209">
    <property type="entry name" value="Rrp5"/>
</dbReference>
<dbReference type="Gene3D" id="1.25.40.10">
    <property type="entry name" value="Tetratricopeptide repeat domain"/>
    <property type="match status" value="2"/>
</dbReference>
<feature type="domain" description="S1 motif" evidence="7">
    <location>
        <begin position="1353"/>
        <end position="1422"/>
    </location>
</feature>
<dbReference type="GeneID" id="10533489"/>
<dbReference type="CDD" id="cd05693">
    <property type="entry name" value="S1_Rrp5_repeat_hs1_sc1"/>
    <property type="match status" value="1"/>
</dbReference>
<dbReference type="InterPro" id="IPR012340">
    <property type="entry name" value="NA-bd_OB-fold"/>
</dbReference>
<evidence type="ECO:0000256" key="4">
    <source>
        <dbReference type="ARBA" id="ARBA00023242"/>
    </source>
</evidence>
<feature type="compositionally biased region" description="Basic and acidic residues" evidence="6">
    <location>
        <begin position="162"/>
        <end position="178"/>
    </location>
</feature>
<evidence type="ECO:0000256" key="2">
    <source>
        <dbReference type="ARBA" id="ARBA00022552"/>
    </source>
</evidence>
<dbReference type="PROSITE" id="PS50005">
    <property type="entry name" value="TPR"/>
    <property type="match status" value="1"/>
</dbReference>
<dbReference type="SUPFAM" id="SSF50249">
    <property type="entry name" value="Nucleic acid-binding proteins"/>
    <property type="match status" value="6"/>
</dbReference>
<dbReference type="eggNOG" id="KOG1070">
    <property type="taxonomic scope" value="Eukaryota"/>
</dbReference>
<keyword evidence="4" id="KW-0539">Nucleus</keyword>
<keyword evidence="9" id="KW-1185">Reference proteome</keyword>
<feature type="region of interest" description="Disordered" evidence="6">
    <location>
        <begin position="1589"/>
        <end position="1631"/>
    </location>
</feature>
<reference evidence="9" key="2">
    <citation type="journal article" date="2011" name="Proc. Natl. Acad. Sci. U.S.A.">
        <title>Obligate biotrophy features unraveled by the genomic analysis of rust fungi.</title>
        <authorList>
            <person name="Duplessis S."/>
            <person name="Cuomo C.A."/>
            <person name="Lin Y.-C."/>
            <person name="Aerts A."/>
            <person name="Tisserant E."/>
            <person name="Veneault-Fourrey C."/>
            <person name="Joly D.L."/>
            <person name="Hacquard S."/>
            <person name="Amselem J."/>
            <person name="Cantarel B.L."/>
            <person name="Chiu R."/>
            <person name="Coutinho P.M."/>
            <person name="Feau N."/>
            <person name="Field M."/>
            <person name="Frey P."/>
            <person name="Gelhaye E."/>
            <person name="Goldberg J."/>
            <person name="Grabherr M.G."/>
            <person name="Kodira C.D."/>
            <person name="Kohler A."/>
            <person name="Kuees U."/>
            <person name="Lindquist E.A."/>
            <person name="Lucas S.M."/>
            <person name="Mago R."/>
            <person name="Mauceli E."/>
            <person name="Morin E."/>
            <person name="Murat C."/>
            <person name="Pangilinan J.L."/>
            <person name="Park R."/>
            <person name="Pearson M."/>
            <person name="Quesneville H."/>
            <person name="Rouhier N."/>
            <person name="Sakthikumar S."/>
            <person name="Salamov A.A."/>
            <person name="Schmutz J."/>
            <person name="Selles B."/>
            <person name="Shapiro H."/>
            <person name="Tanguay P."/>
            <person name="Tuskan G.A."/>
            <person name="Henrissat B."/>
            <person name="Van de Peer Y."/>
            <person name="Rouze P."/>
            <person name="Ellis J.G."/>
            <person name="Dodds P.N."/>
            <person name="Schein J.E."/>
            <person name="Zhong S."/>
            <person name="Hamelin R.C."/>
            <person name="Grigoriev I.V."/>
            <person name="Szabo L.J."/>
            <person name="Martin F."/>
        </authorList>
    </citation>
    <scope>NUCLEOTIDE SEQUENCE [LARGE SCALE GENOMIC DNA]</scope>
    <source>
        <strain evidence="9">CRL 75-36-700-3 / race SCCL</strain>
    </source>
</reference>
<dbReference type="RefSeq" id="XP_003320504.2">
    <property type="nucleotide sequence ID" value="XM_003320456.2"/>
</dbReference>
<evidence type="ECO:0000256" key="6">
    <source>
        <dbReference type="SAM" id="MobiDB-lite"/>
    </source>
</evidence>
<feature type="domain" description="S1 motif" evidence="7">
    <location>
        <begin position="869"/>
        <end position="951"/>
    </location>
</feature>
<evidence type="ECO:0000313" key="9">
    <source>
        <dbReference type="Proteomes" id="UP000008783"/>
    </source>
</evidence>
<proteinExistence type="predicted"/>